<comment type="caution">
    <text evidence="1">The sequence shown here is derived from an EMBL/GenBank/DDBJ whole genome shotgun (WGS) entry which is preliminary data.</text>
</comment>
<gene>
    <name evidence="1" type="ORF">TSA66_01395</name>
</gene>
<evidence type="ECO:0000313" key="2">
    <source>
        <dbReference type="Proteomes" id="UP000031572"/>
    </source>
</evidence>
<protein>
    <recommendedName>
        <fullName evidence="3">Motility protein</fullName>
    </recommendedName>
</protein>
<dbReference type="Proteomes" id="UP000031572">
    <property type="component" value="Unassembled WGS sequence"/>
</dbReference>
<accession>A0A0C2BP13</accession>
<reference evidence="1 2" key="1">
    <citation type="submission" date="2014-12" db="EMBL/GenBank/DDBJ databases">
        <title>Denitrispirillum autotrophicum gen. nov., sp. nov., Denitrifying, Facultatively Autotrophic Bacteria Isolated from Rice Paddy Soil.</title>
        <authorList>
            <person name="Ishii S."/>
            <person name="Ashida N."/>
            <person name="Ohno H."/>
            <person name="Otsuka S."/>
            <person name="Yokota A."/>
            <person name="Senoo K."/>
        </authorList>
    </citation>
    <scope>NUCLEOTIDE SEQUENCE [LARGE SCALE GENOMIC DNA]</scope>
    <source>
        <strain evidence="1 2">TSA66</strain>
    </source>
</reference>
<dbReference type="OrthoDB" id="8548265at2"/>
<dbReference type="InterPro" id="IPR025906">
    <property type="entry name" value="YjfB_motility"/>
</dbReference>
<dbReference type="EMBL" id="JWJG01000028">
    <property type="protein sequence ID" value="KIF79791.1"/>
    <property type="molecule type" value="Genomic_DNA"/>
</dbReference>
<name>A0A0C2BP13_9BURK</name>
<proteinExistence type="predicted"/>
<dbReference type="AlphaFoldDB" id="A0A0C2BP13"/>
<dbReference type="Pfam" id="PF14070">
    <property type="entry name" value="YjfB_motility"/>
    <property type="match status" value="1"/>
</dbReference>
<dbReference type="RefSeq" id="WP_040038705.1">
    <property type="nucleotide sequence ID" value="NZ_JWJG01000028.1"/>
</dbReference>
<dbReference type="STRING" id="709839.TSA66_01395"/>
<sequence>MEISGIANVATTMQAAATQQAVEIAVLKKAIDMQAASGAALIDALQPPTADHRLPPHLGQHINTTA</sequence>
<keyword evidence="2" id="KW-1185">Reference proteome</keyword>
<organism evidence="1 2">
    <name type="scientific">Noviherbaspirillum autotrophicum</name>
    <dbReference type="NCBI Taxonomy" id="709839"/>
    <lineage>
        <taxon>Bacteria</taxon>
        <taxon>Pseudomonadati</taxon>
        <taxon>Pseudomonadota</taxon>
        <taxon>Betaproteobacteria</taxon>
        <taxon>Burkholderiales</taxon>
        <taxon>Oxalobacteraceae</taxon>
        <taxon>Noviherbaspirillum</taxon>
    </lineage>
</organism>
<evidence type="ECO:0008006" key="3">
    <source>
        <dbReference type="Google" id="ProtNLM"/>
    </source>
</evidence>
<evidence type="ECO:0000313" key="1">
    <source>
        <dbReference type="EMBL" id="KIF79791.1"/>
    </source>
</evidence>